<evidence type="ECO:0000256" key="5">
    <source>
        <dbReference type="ARBA" id="ARBA00023043"/>
    </source>
</evidence>
<name>E4YYS2_OIKDI</name>
<sequence>MSYPKQQGYIPEYSGPPPVDLTEPECLDHAIRQCNDEKTYFFIDNPTFEGEINAPGYAGQTPLHVASRKSDSKLARKLISSGADINIRTDYGETPLHCAVTAGSLPITDLLIESGANVKSVDNGNASISHSAVRQGFIGMLHYLIERDLFNASAKDKYGRTPLQESMQKNQMESAEIILEHFPRSARELDSEMQNAAHYSCNSLNTQITWKILELAGWDLLEQKDRGGFLPLQLADTKAAEKNRGRGNPMKPGSTPSSEFSDQFLDASWSEKEKRAGKRIQEANLLKPIKLIVSLLFISLILEHYEIRSIWAVLGMDTESITPAAFPTPSSKASSYLQSSLASYLSTLTCCCAPIISDDKSFHTSLIFFMLLHVAMAFVTKLTLTAHPNRIPANQSNEKPNPALQRIVDEQAHSSSYCHQLRIILPPKAKYCKLTSAAYYDFDHHCLFLQRTIARGNHRLFVIFIFTMVVNQIGYVYTLCVVDRLPSWTVFELLCTILCTGGAGSMILMLHLNMSTIGRGGTQYFPVMHQKWSFRNLVYFFKENQVKQQEGAYVI</sequence>
<evidence type="ECO:0000256" key="7">
    <source>
        <dbReference type="PROSITE-ProRule" id="PRU00023"/>
    </source>
</evidence>
<keyword evidence="6 8" id="KW-0472">Membrane</keyword>
<evidence type="ECO:0000256" key="8">
    <source>
        <dbReference type="RuleBase" id="RU079119"/>
    </source>
</evidence>
<dbReference type="Pfam" id="PF01529">
    <property type="entry name" value="DHHC"/>
    <property type="match status" value="1"/>
</dbReference>
<evidence type="ECO:0000256" key="9">
    <source>
        <dbReference type="SAM" id="MobiDB-lite"/>
    </source>
</evidence>
<dbReference type="GO" id="GO:0019706">
    <property type="term" value="F:protein-cysteine S-palmitoyltransferase activity"/>
    <property type="evidence" value="ECO:0007669"/>
    <property type="project" value="UniProtKB-EC"/>
</dbReference>
<evidence type="ECO:0000313" key="11">
    <source>
        <dbReference type="EMBL" id="CBY40600.1"/>
    </source>
</evidence>
<evidence type="ECO:0000256" key="6">
    <source>
        <dbReference type="ARBA" id="ARBA00023136"/>
    </source>
</evidence>
<evidence type="ECO:0000256" key="4">
    <source>
        <dbReference type="ARBA" id="ARBA00022989"/>
    </source>
</evidence>
<dbReference type="Proteomes" id="UP000011014">
    <property type="component" value="Unassembled WGS sequence"/>
</dbReference>
<feature type="region of interest" description="Disordered" evidence="9">
    <location>
        <begin position="240"/>
        <end position="261"/>
    </location>
</feature>
<feature type="transmembrane region" description="Helical" evidence="8">
    <location>
        <begin position="362"/>
        <end position="380"/>
    </location>
</feature>
<dbReference type="Pfam" id="PF12796">
    <property type="entry name" value="Ank_2"/>
    <property type="match status" value="1"/>
</dbReference>
<dbReference type="PROSITE" id="PS50216">
    <property type="entry name" value="DHHC"/>
    <property type="match status" value="1"/>
</dbReference>
<dbReference type="SMART" id="SM00248">
    <property type="entry name" value="ANK"/>
    <property type="match status" value="4"/>
</dbReference>
<gene>
    <name evidence="11" type="ORF">GSOID_T00022621001</name>
</gene>
<proteinExistence type="inferred from homology"/>
<dbReference type="GO" id="GO:0016020">
    <property type="term" value="C:membrane"/>
    <property type="evidence" value="ECO:0007669"/>
    <property type="project" value="UniProtKB-SubCell"/>
</dbReference>
<dbReference type="InterPro" id="IPR036770">
    <property type="entry name" value="Ankyrin_rpt-contain_sf"/>
</dbReference>
<comment type="similarity">
    <text evidence="8">Belongs to the DHHC palmitoyltransferase family.</text>
</comment>
<dbReference type="Gene3D" id="1.25.40.20">
    <property type="entry name" value="Ankyrin repeat-containing domain"/>
    <property type="match status" value="1"/>
</dbReference>
<dbReference type="EMBL" id="FN656003">
    <property type="protein sequence ID" value="CBY40600.1"/>
    <property type="molecule type" value="Genomic_DNA"/>
</dbReference>
<evidence type="ECO:0000256" key="1">
    <source>
        <dbReference type="ARBA" id="ARBA00004141"/>
    </source>
</evidence>
<keyword evidence="2 8" id="KW-0812">Transmembrane</keyword>
<dbReference type="PROSITE" id="PS50297">
    <property type="entry name" value="ANK_REP_REGION"/>
    <property type="match status" value="2"/>
</dbReference>
<keyword evidence="8" id="KW-0012">Acyltransferase</keyword>
<accession>E4YYS2</accession>
<dbReference type="EC" id="2.3.1.225" evidence="8"/>
<feature type="repeat" description="ANK" evidence="7">
    <location>
        <begin position="58"/>
        <end position="90"/>
    </location>
</feature>
<keyword evidence="5 7" id="KW-0040">ANK repeat</keyword>
<dbReference type="PANTHER" id="PTHR24161:SF118">
    <property type="entry name" value="PALMITOYLTRANSFERASE"/>
    <property type="match status" value="1"/>
</dbReference>
<reference evidence="11" key="1">
    <citation type="journal article" date="2010" name="Science">
        <title>Plasticity of animal genome architecture unmasked by rapid evolution of a pelagic tunicate.</title>
        <authorList>
            <person name="Denoeud F."/>
            <person name="Henriet S."/>
            <person name="Mungpakdee S."/>
            <person name="Aury J.M."/>
            <person name="Da Silva C."/>
            <person name="Brinkmann H."/>
            <person name="Mikhaleva J."/>
            <person name="Olsen L.C."/>
            <person name="Jubin C."/>
            <person name="Canestro C."/>
            <person name="Bouquet J.M."/>
            <person name="Danks G."/>
            <person name="Poulain J."/>
            <person name="Campsteijn C."/>
            <person name="Adamski M."/>
            <person name="Cross I."/>
            <person name="Yadetie F."/>
            <person name="Muffato M."/>
            <person name="Louis A."/>
            <person name="Butcher S."/>
            <person name="Tsagkogeorga G."/>
            <person name="Konrad A."/>
            <person name="Singh S."/>
            <person name="Jensen M.F."/>
            <person name="Cong E.H."/>
            <person name="Eikeseth-Otteraa H."/>
            <person name="Noel B."/>
            <person name="Anthouard V."/>
            <person name="Porcel B.M."/>
            <person name="Kachouri-Lafond R."/>
            <person name="Nishino A."/>
            <person name="Ugolini M."/>
            <person name="Chourrout P."/>
            <person name="Nishida H."/>
            <person name="Aasland R."/>
            <person name="Huzurbazar S."/>
            <person name="Westhof E."/>
            <person name="Delsuc F."/>
            <person name="Lehrach H."/>
            <person name="Reinhardt R."/>
            <person name="Weissenbach J."/>
            <person name="Roy S.W."/>
            <person name="Artiguenave F."/>
            <person name="Postlethwait J.H."/>
            <person name="Manak J.R."/>
            <person name="Thompson E.M."/>
            <person name="Jaillon O."/>
            <person name="Du Pasquier L."/>
            <person name="Boudinot P."/>
            <person name="Liberles D.A."/>
            <person name="Volff J.N."/>
            <person name="Philippe H."/>
            <person name="Lenhard B."/>
            <person name="Roest Crollius H."/>
            <person name="Wincker P."/>
            <person name="Chourrout D."/>
        </authorList>
    </citation>
    <scope>NUCLEOTIDE SEQUENCE [LARGE SCALE GENOMIC DNA]</scope>
</reference>
<evidence type="ECO:0000256" key="2">
    <source>
        <dbReference type="ARBA" id="ARBA00022692"/>
    </source>
</evidence>
<dbReference type="AlphaFoldDB" id="E4YYS2"/>
<dbReference type="InterPro" id="IPR001594">
    <property type="entry name" value="Palmitoyltrfase_DHHC"/>
</dbReference>
<evidence type="ECO:0000259" key="10">
    <source>
        <dbReference type="Pfam" id="PF01529"/>
    </source>
</evidence>
<comment type="domain">
    <text evidence="8">The DHHC domain is required for palmitoyltransferase activity.</text>
</comment>
<comment type="subcellular location">
    <subcellularLocation>
        <location evidence="1">Membrane</location>
        <topology evidence="1">Multi-pass membrane protein</topology>
    </subcellularLocation>
</comment>
<keyword evidence="4 8" id="KW-1133">Transmembrane helix</keyword>
<dbReference type="SUPFAM" id="SSF48403">
    <property type="entry name" value="Ankyrin repeat"/>
    <property type="match status" value="1"/>
</dbReference>
<organism evidence="11">
    <name type="scientific">Oikopleura dioica</name>
    <name type="common">Tunicate</name>
    <dbReference type="NCBI Taxonomy" id="34765"/>
    <lineage>
        <taxon>Eukaryota</taxon>
        <taxon>Metazoa</taxon>
        <taxon>Chordata</taxon>
        <taxon>Tunicata</taxon>
        <taxon>Appendicularia</taxon>
        <taxon>Copelata</taxon>
        <taxon>Oikopleuridae</taxon>
        <taxon>Oikopleura</taxon>
    </lineage>
</organism>
<feature type="transmembrane region" description="Helical" evidence="8">
    <location>
        <begin position="460"/>
        <end position="478"/>
    </location>
</feature>
<dbReference type="InterPro" id="IPR002110">
    <property type="entry name" value="Ankyrin_rpt"/>
</dbReference>
<keyword evidence="3" id="KW-0677">Repeat</keyword>
<evidence type="ECO:0000256" key="3">
    <source>
        <dbReference type="ARBA" id="ARBA00022737"/>
    </source>
</evidence>
<dbReference type="PROSITE" id="PS50088">
    <property type="entry name" value="ANK_REPEAT"/>
    <property type="match status" value="2"/>
</dbReference>
<feature type="transmembrane region" description="Helical" evidence="8">
    <location>
        <begin position="490"/>
        <end position="510"/>
    </location>
</feature>
<dbReference type="PANTHER" id="PTHR24161">
    <property type="entry name" value="ANK_REP_REGION DOMAIN-CONTAINING PROTEIN-RELATED"/>
    <property type="match status" value="1"/>
</dbReference>
<feature type="domain" description="Palmitoyltransferase DHHC" evidence="10">
    <location>
        <begin position="413"/>
        <end position="494"/>
    </location>
</feature>
<comment type="catalytic activity">
    <reaction evidence="8">
        <text>L-cysteinyl-[protein] + hexadecanoyl-CoA = S-hexadecanoyl-L-cysteinyl-[protein] + CoA</text>
        <dbReference type="Rhea" id="RHEA:36683"/>
        <dbReference type="Rhea" id="RHEA-COMP:10131"/>
        <dbReference type="Rhea" id="RHEA-COMP:11032"/>
        <dbReference type="ChEBI" id="CHEBI:29950"/>
        <dbReference type="ChEBI" id="CHEBI:57287"/>
        <dbReference type="ChEBI" id="CHEBI:57379"/>
        <dbReference type="ChEBI" id="CHEBI:74151"/>
        <dbReference type="EC" id="2.3.1.225"/>
    </reaction>
</comment>
<keyword evidence="8" id="KW-0808">Transferase</keyword>
<feature type="repeat" description="ANK" evidence="7">
    <location>
        <begin position="91"/>
        <end position="123"/>
    </location>
</feature>
<protein>
    <recommendedName>
        <fullName evidence="8">Palmitoyltransferase</fullName>
        <ecNumber evidence="8">2.3.1.225</ecNumber>
    </recommendedName>
</protein>